<gene>
    <name evidence="3" type="ORF">BJ984_003437</name>
</gene>
<sequence length="129" mass="13412">MTYGPGGGVLTVLLHVIGSVFSLVAGAIAFLLVLALIVLLVRFLWFGTRAAQVYLAKNGESPRFTWPVSRIGGPEAPAATPASADTTAEAPAPGDDDLTQTRPYETPDAPDAPMAPKTPRKPMTPPSAS</sequence>
<evidence type="ECO:0000256" key="2">
    <source>
        <dbReference type="SAM" id="Phobius"/>
    </source>
</evidence>
<keyword evidence="4" id="KW-1185">Reference proteome</keyword>
<reference evidence="3 4" key="1">
    <citation type="submission" date="2020-07" db="EMBL/GenBank/DDBJ databases">
        <title>Sequencing the genomes of 1000 actinobacteria strains.</title>
        <authorList>
            <person name="Klenk H.-P."/>
        </authorList>
    </citation>
    <scope>NUCLEOTIDE SEQUENCE [LARGE SCALE GENOMIC DNA]</scope>
    <source>
        <strain evidence="3 4">DSM 26474</strain>
    </source>
</reference>
<feature type="compositionally biased region" description="Low complexity" evidence="1">
    <location>
        <begin position="74"/>
        <end position="93"/>
    </location>
</feature>
<name>A0A852STM7_9MICO</name>
<proteinExistence type="predicted"/>
<dbReference type="EMBL" id="JACCBM010000001">
    <property type="protein sequence ID" value="NYD72279.1"/>
    <property type="molecule type" value="Genomic_DNA"/>
</dbReference>
<comment type="caution">
    <text evidence="3">The sequence shown here is derived from an EMBL/GenBank/DDBJ whole genome shotgun (WGS) entry which is preliminary data.</text>
</comment>
<keyword evidence="2" id="KW-0812">Transmembrane</keyword>
<dbReference type="RefSeq" id="WP_179549069.1">
    <property type="nucleotide sequence ID" value="NZ_BSEW01000002.1"/>
</dbReference>
<feature type="transmembrane region" description="Helical" evidence="2">
    <location>
        <begin position="12"/>
        <end position="45"/>
    </location>
</feature>
<organism evidence="3 4">
    <name type="scientific">Herbiconiux flava</name>
    <dbReference type="NCBI Taxonomy" id="881268"/>
    <lineage>
        <taxon>Bacteria</taxon>
        <taxon>Bacillati</taxon>
        <taxon>Actinomycetota</taxon>
        <taxon>Actinomycetes</taxon>
        <taxon>Micrococcales</taxon>
        <taxon>Microbacteriaceae</taxon>
        <taxon>Herbiconiux</taxon>
    </lineage>
</organism>
<evidence type="ECO:0000256" key="1">
    <source>
        <dbReference type="SAM" id="MobiDB-lite"/>
    </source>
</evidence>
<feature type="region of interest" description="Disordered" evidence="1">
    <location>
        <begin position="62"/>
        <end position="129"/>
    </location>
</feature>
<dbReference type="AlphaFoldDB" id="A0A852STM7"/>
<dbReference type="Proteomes" id="UP000549913">
    <property type="component" value="Unassembled WGS sequence"/>
</dbReference>
<evidence type="ECO:0000313" key="4">
    <source>
        <dbReference type="Proteomes" id="UP000549913"/>
    </source>
</evidence>
<keyword evidence="2" id="KW-1133">Transmembrane helix</keyword>
<keyword evidence="2" id="KW-0472">Membrane</keyword>
<accession>A0A852STM7</accession>
<protein>
    <submittedName>
        <fullName evidence="3">Uncharacterized protein</fullName>
    </submittedName>
</protein>
<evidence type="ECO:0000313" key="3">
    <source>
        <dbReference type="EMBL" id="NYD72279.1"/>
    </source>
</evidence>